<keyword evidence="1" id="KW-0433">Leucine-rich repeat</keyword>
<keyword evidence="4" id="KW-0472">Membrane</keyword>
<feature type="non-terminal residue" evidence="7">
    <location>
        <position position="1"/>
    </location>
</feature>
<dbReference type="InterPro" id="IPR001611">
    <property type="entry name" value="Leu-rich_rpt"/>
</dbReference>
<dbReference type="EMBL" id="GEDC01010524">
    <property type="protein sequence ID" value="JAS26774.1"/>
    <property type="molecule type" value="Transcribed_RNA"/>
</dbReference>
<dbReference type="PANTHER" id="PTHR24369:SF210">
    <property type="entry name" value="CHAOPTIN-RELATED"/>
    <property type="match status" value="1"/>
</dbReference>
<evidence type="ECO:0008006" key="8">
    <source>
        <dbReference type="Google" id="ProtNLM"/>
    </source>
</evidence>
<accession>A0A1B6DM74</accession>
<keyword evidence="4" id="KW-1133">Transmembrane helix</keyword>
<proteinExistence type="predicted"/>
<keyword evidence="4" id="KW-0812">Transmembrane</keyword>
<evidence type="ECO:0000256" key="5">
    <source>
        <dbReference type="SAM" id="SignalP"/>
    </source>
</evidence>
<dbReference type="SUPFAM" id="SSF52058">
    <property type="entry name" value="L domain-like"/>
    <property type="match status" value="2"/>
</dbReference>
<feature type="transmembrane region" description="Helical" evidence="4">
    <location>
        <begin position="402"/>
        <end position="428"/>
    </location>
</feature>
<evidence type="ECO:0000313" key="7">
    <source>
        <dbReference type="EMBL" id="JAS26774.1"/>
    </source>
</evidence>
<evidence type="ECO:0000256" key="2">
    <source>
        <dbReference type="ARBA" id="ARBA00022729"/>
    </source>
</evidence>
<dbReference type="EMBL" id="GEDC01017727">
    <property type="protein sequence ID" value="JAS19571.1"/>
    <property type="molecule type" value="Transcribed_RNA"/>
</dbReference>
<feature type="chain" id="PRO_5008581361" description="LRRCT domain-containing protein" evidence="5">
    <location>
        <begin position="25"/>
        <end position="447"/>
    </location>
</feature>
<dbReference type="PANTHER" id="PTHR24369">
    <property type="entry name" value="ANTIGEN BSP, PUTATIVE-RELATED"/>
    <property type="match status" value="1"/>
</dbReference>
<keyword evidence="3" id="KW-0677">Repeat</keyword>
<evidence type="ECO:0000256" key="4">
    <source>
        <dbReference type="SAM" id="Phobius"/>
    </source>
</evidence>
<evidence type="ECO:0000313" key="6">
    <source>
        <dbReference type="EMBL" id="JAS19571.1"/>
    </source>
</evidence>
<sequence length="447" mass="51125">SNWAHEKLIYRFSLLVCMIFYIRGNPCSESIKSCIPSEDGMQLVCHKGITDPYTNGSKVVKYLLLCNWPDVDFDPHSVLKNFPVLEEISILYGPITKINSSFKAGMMLRKIVMNHLLMKNIPSGTFAGLQHINTLDLRYNKLEFIDESVIPFIPNVKVFLTGNEWKCNSDIGWILSPNVKETIIDLSSLSCSNYDRKPLFLIMQILKNLWDQCPTICTCIMDHVAWSYPVNVSLIPFHTVNCSYRGLTEFPSQIPSNTTTLFLQGNKIKSLEPLATNQLFYQLNDVYLDNNNIKSLNALEGSNWIFTFRILSLRHNFISEIPTYALDNAFGKNVNLARVLLGHNPWQCDCTFVLSFQQLITKHHNIFVDKNDIRCISDDGSSILMIENEARATFCKEPIIKFHMLTALDILNITLASLIVLILGKLLYDYLIFKKSGKLPWVVMKIF</sequence>
<evidence type="ECO:0000256" key="3">
    <source>
        <dbReference type="ARBA" id="ARBA00022737"/>
    </source>
</evidence>
<name>A0A1B6DM74_9HEMI</name>
<keyword evidence="2 5" id="KW-0732">Signal</keyword>
<dbReference type="PROSITE" id="PS51450">
    <property type="entry name" value="LRR"/>
    <property type="match status" value="1"/>
</dbReference>
<dbReference type="GO" id="GO:0005886">
    <property type="term" value="C:plasma membrane"/>
    <property type="evidence" value="ECO:0007669"/>
    <property type="project" value="TreeGrafter"/>
</dbReference>
<gene>
    <name evidence="6" type="ORF">g.36193</name>
    <name evidence="7" type="ORF">g.36195</name>
</gene>
<dbReference type="AlphaFoldDB" id="A0A1B6DM74"/>
<organism evidence="7">
    <name type="scientific">Clastoptera arizonana</name>
    <name type="common">Arizona spittle bug</name>
    <dbReference type="NCBI Taxonomy" id="38151"/>
    <lineage>
        <taxon>Eukaryota</taxon>
        <taxon>Metazoa</taxon>
        <taxon>Ecdysozoa</taxon>
        <taxon>Arthropoda</taxon>
        <taxon>Hexapoda</taxon>
        <taxon>Insecta</taxon>
        <taxon>Pterygota</taxon>
        <taxon>Neoptera</taxon>
        <taxon>Paraneoptera</taxon>
        <taxon>Hemiptera</taxon>
        <taxon>Auchenorrhyncha</taxon>
        <taxon>Cercopoidea</taxon>
        <taxon>Clastopteridae</taxon>
        <taxon>Clastoptera</taxon>
    </lineage>
</organism>
<evidence type="ECO:0000256" key="1">
    <source>
        <dbReference type="ARBA" id="ARBA00022614"/>
    </source>
</evidence>
<protein>
    <recommendedName>
        <fullName evidence="8">LRRCT domain-containing protein</fullName>
    </recommendedName>
</protein>
<dbReference type="InterPro" id="IPR032675">
    <property type="entry name" value="LRR_dom_sf"/>
</dbReference>
<dbReference type="Gene3D" id="3.80.10.10">
    <property type="entry name" value="Ribonuclease Inhibitor"/>
    <property type="match status" value="2"/>
</dbReference>
<reference evidence="7" key="1">
    <citation type="submission" date="2015-12" db="EMBL/GenBank/DDBJ databases">
        <title>De novo transcriptome assembly of four potential Pierce s Disease insect vectors from Arizona vineyards.</title>
        <authorList>
            <person name="Tassone E.E."/>
        </authorList>
    </citation>
    <scope>NUCLEOTIDE SEQUENCE</scope>
</reference>
<feature type="signal peptide" evidence="5">
    <location>
        <begin position="1"/>
        <end position="24"/>
    </location>
</feature>
<dbReference type="InterPro" id="IPR050541">
    <property type="entry name" value="LRR_TM_domain-containing"/>
</dbReference>